<organism evidence="1 2">
    <name type="scientific">Flavobacterium rhamnosiphilum</name>
    <dbReference type="NCBI Taxonomy" id="2541724"/>
    <lineage>
        <taxon>Bacteria</taxon>
        <taxon>Pseudomonadati</taxon>
        <taxon>Bacteroidota</taxon>
        <taxon>Flavobacteriia</taxon>
        <taxon>Flavobacteriales</taxon>
        <taxon>Flavobacteriaceae</taxon>
        <taxon>Flavobacterium</taxon>
    </lineage>
</organism>
<protein>
    <submittedName>
        <fullName evidence="1">Uncharacterized protein</fullName>
    </submittedName>
</protein>
<dbReference type="EMBL" id="SMLG01000002">
    <property type="protein sequence ID" value="TDE45805.1"/>
    <property type="molecule type" value="Genomic_DNA"/>
</dbReference>
<dbReference type="OrthoDB" id="1376017at2"/>
<dbReference type="RefSeq" id="WP_131915160.1">
    <property type="nucleotide sequence ID" value="NZ_SMLG01000002.1"/>
</dbReference>
<name>A0A4R5FAC9_9FLAO</name>
<sequence>MKKNETKSLLNVLEKNKEELILDKWDQKLNDYDNYVKEYLIHYKKSLKGNTLSLSRYPYLKVKSESLSKKLNKGIKKELLTKKQLTKVFKIRKKIVNACSN</sequence>
<reference evidence="1 2" key="1">
    <citation type="submission" date="2019-03" db="EMBL/GenBank/DDBJ databases">
        <title>Novel species of Flavobacterium.</title>
        <authorList>
            <person name="Liu Q."/>
            <person name="Xin Y.-H."/>
        </authorList>
    </citation>
    <scope>NUCLEOTIDE SEQUENCE [LARGE SCALE GENOMIC DNA]</scope>
    <source>
        <strain evidence="1 2">LB3P52</strain>
    </source>
</reference>
<evidence type="ECO:0000313" key="1">
    <source>
        <dbReference type="EMBL" id="TDE45805.1"/>
    </source>
</evidence>
<keyword evidence="2" id="KW-1185">Reference proteome</keyword>
<comment type="caution">
    <text evidence="1">The sequence shown here is derived from an EMBL/GenBank/DDBJ whole genome shotgun (WGS) entry which is preliminary data.</text>
</comment>
<accession>A0A4R5FAC9</accession>
<evidence type="ECO:0000313" key="2">
    <source>
        <dbReference type="Proteomes" id="UP000294814"/>
    </source>
</evidence>
<dbReference type="Proteomes" id="UP000294814">
    <property type="component" value="Unassembled WGS sequence"/>
</dbReference>
<gene>
    <name evidence="1" type="ORF">E0I26_03720</name>
</gene>
<proteinExistence type="predicted"/>
<dbReference type="AlphaFoldDB" id="A0A4R5FAC9"/>